<evidence type="ECO:0000256" key="1">
    <source>
        <dbReference type="SAM" id="MobiDB-lite"/>
    </source>
</evidence>
<sequence length="106" mass="10912">MPAHPARRLLPFTALAATAALLLSACATPGSEGGELVWSIEGANLSAGHMDPQVSQLDVSGLVQRAVLDSLVFQEADGTAPSLRGSRRNGPSRPTARSTRSCSATT</sequence>
<dbReference type="EMBL" id="BJNQ01000004">
    <property type="protein sequence ID" value="GEC74836.1"/>
    <property type="molecule type" value="Genomic_DNA"/>
</dbReference>
<dbReference type="Proteomes" id="UP000317410">
    <property type="component" value="Unassembled WGS sequence"/>
</dbReference>
<feature type="compositionally biased region" description="Low complexity" evidence="1">
    <location>
        <begin position="91"/>
        <end position="106"/>
    </location>
</feature>
<evidence type="ECO:0008006" key="5">
    <source>
        <dbReference type="Google" id="ProtNLM"/>
    </source>
</evidence>
<accession>A0A4Y4B3B2</accession>
<evidence type="ECO:0000256" key="2">
    <source>
        <dbReference type="SAM" id="SignalP"/>
    </source>
</evidence>
<evidence type="ECO:0000313" key="3">
    <source>
        <dbReference type="EMBL" id="GEC74836.1"/>
    </source>
</evidence>
<dbReference type="AlphaFoldDB" id="A0A4Y4B3B2"/>
<evidence type="ECO:0000313" key="4">
    <source>
        <dbReference type="Proteomes" id="UP000317410"/>
    </source>
</evidence>
<gene>
    <name evidence="3" type="ORF">MLI01_09810</name>
</gene>
<feature type="signal peptide" evidence="2">
    <location>
        <begin position="1"/>
        <end position="27"/>
    </location>
</feature>
<name>A0A4Y4B3B2_MICMQ</name>
<reference evidence="3 4" key="1">
    <citation type="submission" date="2019-06" db="EMBL/GenBank/DDBJ databases">
        <title>Whole genome shotgun sequence of Microbacterium liquefaciens NBRC 15037.</title>
        <authorList>
            <person name="Hosoyama A."/>
            <person name="Uohara A."/>
            <person name="Ohji S."/>
            <person name="Ichikawa N."/>
        </authorList>
    </citation>
    <scope>NUCLEOTIDE SEQUENCE [LARGE SCALE GENOMIC DNA]</scope>
    <source>
        <strain evidence="3 4">NBRC 15037</strain>
    </source>
</reference>
<feature type="chain" id="PRO_5021408709" description="Solute-binding protein family 5 domain-containing protein" evidence="2">
    <location>
        <begin position="28"/>
        <end position="106"/>
    </location>
</feature>
<feature type="region of interest" description="Disordered" evidence="1">
    <location>
        <begin position="78"/>
        <end position="106"/>
    </location>
</feature>
<proteinExistence type="predicted"/>
<organism evidence="3 4">
    <name type="scientific">Microbacterium maritypicum</name>
    <name type="common">Microbacterium liquefaciens</name>
    <dbReference type="NCBI Taxonomy" id="33918"/>
    <lineage>
        <taxon>Bacteria</taxon>
        <taxon>Bacillati</taxon>
        <taxon>Actinomycetota</taxon>
        <taxon>Actinomycetes</taxon>
        <taxon>Micrococcales</taxon>
        <taxon>Microbacteriaceae</taxon>
        <taxon>Microbacterium</taxon>
    </lineage>
</organism>
<protein>
    <recommendedName>
        <fullName evidence="5">Solute-binding protein family 5 domain-containing protein</fullName>
    </recommendedName>
</protein>
<dbReference type="PROSITE" id="PS51257">
    <property type="entry name" value="PROKAR_LIPOPROTEIN"/>
    <property type="match status" value="1"/>
</dbReference>
<keyword evidence="2" id="KW-0732">Signal</keyword>
<comment type="caution">
    <text evidence="3">The sequence shown here is derived from an EMBL/GenBank/DDBJ whole genome shotgun (WGS) entry which is preliminary data.</text>
</comment>
<dbReference type="RefSeq" id="WP_229778859.1">
    <property type="nucleotide sequence ID" value="NZ_BJNQ01000004.1"/>
</dbReference>